<proteinExistence type="predicted"/>
<name>A0A2Z7BHL7_9LAMI</name>
<protein>
    <submittedName>
        <fullName evidence="2">Uncharacterized protein</fullName>
    </submittedName>
</protein>
<dbReference type="AlphaFoldDB" id="A0A2Z7BHL7"/>
<gene>
    <name evidence="2" type="ORF">F511_29138</name>
</gene>
<evidence type="ECO:0000313" key="2">
    <source>
        <dbReference type="EMBL" id="KZV33625.1"/>
    </source>
</evidence>
<feature type="compositionally biased region" description="Polar residues" evidence="1">
    <location>
        <begin position="90"/>
        <end position="105"/>
    </location>
</feature>
<dbReference type="Proteomes" id="UP000250235">
    <property type="component" value="Unassembled WGS sequence"/>
</dbReference>
<keyword evidence="3" id="KW-1185">Reference proteome</keyword>
<reference evidence="2 3" key="1">
    <citation type="journal article" date="2015" name="Proc. Natl. Acad. Sci. U.S.A.">
        <title>The resurrection genome of Boea hygrometrica: A blueprint for survival of dehydration.</title>
        <authorList>
            <person name="Xiao L."/>
            <person name="Yang G."/>
            <person name="Zhang L."/>
            <person name="Yang X."/>
            <person name="Zhao S."/>
            <person name="Ji Z."/>
            <person name="Zhou Q."/>
            <person name="Hu M."/>
            <person name="Wang Y."/>
            <person name="Chen M."/>
            <person name="Xu Y."/>
            <person name="Jin H."/>
            <person name="Xiao X."/>
            <person name="Hu G."/>
            <person name="Bao F."/>
            <person name="Hu Y."/>
            <person name="Wan P."/>
            <person name="Li L."/>
            <person name="Deng X."/>
            <person name="Kuang T."/>
            <person name="Xiang C."/>
            <person name="Zhu J.K."/>
            <person name="Oliver M.J."/>
            <person name="He Y."/>
        </authorList>
    </citation>
    <scope>NUCLEOTIDE SEQUENCE [LARGE SCALE GENOMIC DNA]</scope>
    <source>
        <strain evidence="3">cv. XS01</strain>
    </source>
</reference>
<feature type="region of interest" description="Disordered" evidence="1">
    <location>
        <begin position="56"/>
        <end position="105"/>
    </location>
</feature>
<evidence type="ECO:0000256" key="1">
    <source>
        <dbReference type="SAM" id="MobiDB-lite"/>
    </source>
</evidence>
<feature type="compositionally biased region" description="Polar residues" evidence="1">
    <location>
        <begin position="62"/>
        <end position="79"/>
    </location>
</feature>
<organism evidence="2 3">
    <name type="scientific">Dorcoceras hygrometricum</name>
    <dbReference type="NCBI Taxonomy" id="472368"/>
    <lineage>
        <taxon>Eukaryota</taxon>
        <taxon>Viridiplantae</taxon>
        <taxon>Streptophyta</taxon>
        <taxon>Embryophyta</taxon>
        <taxon>Tracheophyta</taxon>
        <taxon>Spermatophyta</taxon>
        <taxon>Magnoliopsida</taxon>
        <taxon>eudicotyledons</taxon>
        <taxon>Gunneridae</taxon>
        <taxon>Pentapetalae</taxon>
        <taxon>asterids</taxon>
        <taxon>lamiids</taxon>
        <taxon>Lamiales</taxon>
        <taxon>Gesneriaceae</taxon>
        <taxon>Didymocarpoideae</taxon>
        <taxon>Trichosporeae</taxon>
        <taxon>Loxocarpinae</taxon>
        <taxon>Dorcoceras</taxon>
    </lineage>
</organism>
<sequence>MANRYKLNRKDACMPMQQLTIISTETSRELNATNLAPVRVFYHRQSEKIGEQYLGYRDRYPPTNSRLTADTNSDLSTTPDLDHTPKQIWTPPNNVAQKSTLPSGTRHTASTKLLLLNGVASLKTRTLRSLARRQVKSESHEPHRSTPKPQTWPVFTILATCAPQIWFLPNDVASLSVPRIQLASTKWLATTRFDHQPCLPSTSAKAKSPARTSQLPKLITTPHNSPTIQSCFQYTYIETR</sequence>
<dbReference type="EMBL" id="KV005708">
    <property type="protein sequence ID" value="KZV33625.1"/>
    <property type="molecule type" value="Genomic_DNA"/>
</dbReference>
<evidence type="ECO:0000313" key="3">
    <source>
        <dbReference type="Proteomes" id="UP000250235"/>
    </source>
</evidence>
<accession>A0A2Z7BHL7</accession>